<dbReference type="EMBL" id="JAKELL010000001">
    <property type="protein sequence ID" value="KAH9001268.1"/>
    <property type="molecule type" value="Genomic_DNA"/>
</dbReference>
<evidence type="ECO:0000313" key="2">
    <source>
        <dbReference type="EMBL" id="KAH9001268.1"/>
    </source>
</evidence>
<dbReference type="Pfam" id="PF17109">
    <property type="entry name" value="Goodbye"/>
    <property type="match status" value="1"/>
</dbReference>
<sequence>MCLENSTRGLTRGDLGGDLKNILKAGKEYETATTQPPHFSQGQCLGLYSTRLYVLVVQAWVQVLGGSRAAPNYRLPRYVHRTRPLKVRIFTTQNCRADTYRMAFPVVGMNDGTCSQKYAHSGRSGDPAQWRQLKSDVRILELGTDFLWRPLTKPDQEAPKPLLFLTRPSPPRGGPHRYVPSSVTATSSTDFETIFGAALEAYKTQTKKDIALHPLATQLQSCDSPSAILAVLRAQIQAFDETQNADEKLTKWLDPTVNVLYAFAATLGNGVGLIFPLSNAVFAGIGILLQAVKDVRASQDALRFEAYIEVRPTAAMTDVIMKIMVEVLSILTKEIGQGRMSISFQEKYLKELVGKKDVKDALERLDKLTQEGAHMAAIEVWKIGRGIDDKVKDIDAKAEHIVERVQVIHVKVEEVDEKVQSVDSKVQGVDHKVGSVIEGGLCLPSPPPDSVLTHFVG</sequence>
<keyword evidence="3" id="KW-1185">Reference proteome</keyword>
<name>A0AAD4LRG8_9AGAM</name>
<dbReference type="Proteomes" id="UP001201163">
    <property type="component" value="Unassembled WGS sequence"/>
</dbReference>
<dbReference type="AlphaFoldDB" id="A0AAD4LRG8"/>
<proteinExistence type="predicted"/>
<evidence type="ECO:0000313" key="3">
    <source>
        <dbReference type="Proteomes" id="UP001201163"/>
    </source>
</evidence>
<feature type="domain" description="Fungal STAND N-terminal Goodbye" evidence="1">
    <location>
        <begin position="197"/>
        <end position="302"/>
    </location>
</feature>
<accession>A0AAD4LRG8</accession>
<gene>
    <name evidence="2" type="ORF">EDB92DRAFT_1812109</name>
</gene>
<comment type="caution">
    <text evidence="2">The sequence shown here is derived from an EMBL/GenBank/DDBJ whole genome shotgun (WGS) entry which is preliminary data.</text>
</comment>
<dbReference type="InterPro" id="IPR031350">
    <property type="entry name" value="Goodbye_dom"/>
</dbReference>
<evidence type="ECO:0000259" key="1">
    <source>
        <dbReference type="Pfam" id="PF17109"/>
    </source>
</evidence>
<protein>
    <recommendedName>
        <fullName evidence="1">Fungal STAND N-terminal Goodbye domain-containing protein</fullName>
    </recommendedName>
</protein>
<organism evidence="2 3">
    <name type="scientific">Lactarius akahatsu</name>
    <dbReference type="NCBI Taxonomy" id="416441"/>
    <lineage>
        <taxon>Eukaryota</taxon>
        <taxon>Fungi</taxon>
        <taxon>Dikarya</taxon>
        <taxon>Basidiomycota</taxon>
        <taxon>Agaricomycotina</taxon>
        <taxon>Agaricomycetes</taxon>
        <taxon>Russulales</taxon>
        <taxon>Russulaceae</taxon>
        <taxon>Lactarius</taxon>
    </lineage>
</organism>
<reference evidence="2" key="1">
    <citation type="submission" date="2022-01" db="EMBL/GenBank/DDBJ databases">
        <title>Comparative genomics reveals a dynamic genome evolution in the ectomycorrhizal milk-cap (Lactarius) mushrooms.</title>
        <authorList>
            <consortium name="DOE Joint Genome Institute"/>
            <person name="Lebreton A."/>
            <person name="Tang N."/>
            <person name="Kuo A."/>
            <person name="LaButti K."/>
            <person name="Drula E."/>
            <person name="Barry K."/>
            <person name="Clum A."/>
            <person name="Lipzen A."/>
            <person name="Mousain D."/>
            <person name="Ng V."/>
            <person name="Wang R."/>
            <person name="Wang X."/>
            <person name="Dai Y."/>
            <person name="Henrissat B."/>
            <person name="Grigoriev I.V."/>
            <person name="Guerin-Laguette A."/>
            <person name="Yu F."/>
            <person name="Martin F.M."/>
        </authorList>
    </citation>
    <scope>NUCLEOTIDE SEQUENCE</scope>
    <source>
        <strain evidence="2">QP</strain>
    </source>
</reference>